<keyword evidence="5 8" id="KW-0547">Nucleotide-binding</keyword>
<dbReference type="SMART" id="SM00977">
    <property type="entry name" value="TilS_C"/>
    <property type="match status" value="1"/>
</dbReference>
<keyword evidence="3 8" id="KW-0436">Ligase</keyword>
<dbReference type="EMBL" id="FMVF01000002">
    <property type="protein sequence ID" value="SCX85225.1"/>
    <property type="molecule type" value="Genomic_DNA"/>
</dbReference>
<keyword evidence="11" id="KW-1185">Reference proteome</keyword>
<evidence type="ECO:0000256" key="1">
    <source>
        <dbReference type="ARBA" id="ARBA00004496"/>
    </source>
</evidence>
<dbReference type="HAMAP" id="MF_01161">
    <property type="entry name" value="tRNA_Ile_lys_synt"/>
    <property type="match status" value="1"/>
</dbReference>
<dbReference type="NCBIfam" id="TIGR02432">
    <property type="entry name" value="lysidine_TilS_N"/>
    <property type="match status" value="1"/>
</dbReference>
<dbReference type="Pfam" id="PF11734">
    <property type="entry name" value="TilS_C"/>
    <property type="match status" value="1"/>
</dbReference>
<comment type="domain">
    <text evidence="8">The N-terminal region contains the highly conserved SGGXDS motif, predicted to be a P-loop motif involved in ATP binding.</text>
</comment>
<sequence length="436" mass="50146">MLSDFKSHIAQNFRFLEGKKLLLAVSGGLDSMVLLDLFWKADANVSIAHCNFQLRGNESDVDANFIESFANQNQIPFFAERFDTHQFASDYKLSTQMAARELRYRWFAELAEQHGFDFILTAHHANDNLETFLINLSRGSGIDGLVGIPAQIDNVVRPLLGFSRNEIEAYAKTNRLEWREDSSNASTKYLRNQIRHQVVPALEAIDPAFLSAFLKTQSHLQQTQSMARDAAVLVYKQVARETHDEIHFNLEKLLRLPNYAAYLYHWLHEFGFTAWDDINDLTSGQSGKQVLSPRYRLVKDRDFLILSSLKDSNEIESFVIEKDQNQVNFPIKLSICKADGVSHVSNNTIFVDAQKIDFPLELRKWRNGDHFQPIGMNGQSKKVGKFFKDERFSILEKERAWLLCSGDRIVWIVGHRADERFKVQTTNPILKITLTQ</sequence>
<dbReference type="PANTHER" id="PTHR43033">
    <property type="entry name" value="TRNA(ILE)-LYSIDINE SYNTHASE-RELATED"/>
    <property type="match status" value="1"/>
</dbReference>
<comment type="similarity">
    <text evidence="8">Belongs to the tRNA(Ile)-lysidine synthase family.</text>
</comment>
<dbReference type="GO" id="GO:0005524">
    <property type="term" value="F:ATP binding"/>
    <property type="evidence" value="ECO:0007669"/>
    <property type="project" value="UniProtKB-UniRule"/>
</dbReference>
<keyword evidence="2 8" id="KW-0963">Cytoplasm</keyword>
<dbReference type="Gene3D" id="3.40.50.620">
    <property type="entry name" value="HUPs"/>
    <property type="match status" value="1"/>
</dbReference>
<dbReference type="InterPro" id="IPR012795">
    <property type="entry name" value="tRNA_Ile_lys_synt_N"/>
</dbReference>
<comment type="function">
    <text evidence="8">Ligates lysine onto the cytidine present at position 34 of the AUA codon-specific tRNA(Ile) that contains the anticodon CAU, in an ATP-dependent manner. Cytidine is converted to lysidine, thus changing the amino acid specificity of the tRNA from methionine to isoleucine.</text>
</comment>
<comment type="subcellular location">
    <subcellularLocation>
        <location evidence="1 8">Cytoplasm</location>
    </subcellularLocation>
</comment>
<evidence type="ECO:0000256" key="3">
    <source>
        <dbReference type="ARBA" id="ARBA00022598"/>
    </source>
</evidence>
<evidence type="ECO:0000313" key="11">
    <source>
        <dbReference type="Proteomes" id="UP000199354"/>
    </source>
</evidence>
<feature type="binding site" evidence="8">
    <location>
        <begin position="26"/>
        <end position="31"/>
    </location>
    <ligand>
        <name>ATP</name>
        <dbReference type="ChEBI" id="CHEBI:30616"/>
    </ligand>
</feature>
<feature type="domain" description="Lysidine-tRNA(Ile) synthetase C-terminal" evidence="9">
    <location>
        <begin position="360"/>
        <end position="432"/>
    </location>
</feature>
<dbReference type="CDD" id="cd01992">
    <property type="entry name" value="TilS_N"/>
    <property type="match status" value="1"/>
</dbReference>
<dbReference type="InterPro" id="IPR014729">
    <property type="entry name" value="Rossmann-like_a/b/a_fold"/>
</dbReference>
<keyword evidence="4 8" id="KW-0819">tRNA processing</keyword>
<gene>
    <name evidence="8" type="primary">tilS</name>
    <name evidence="10" type="ORF">SAMN02927903_00255</name>
</gene>
<organism evidence="10 11">
    <name type="scientific">Flavobacterium caeni</name>
    <dbReference type="NCBI Taxonomy" id="490189"/>
    <lineage>
        <taxon>Bacteria</taxon>
        <taxon>Pseudomonadati</taxon>
        <taxon>Bacteroidota</taxon>
        <taxon>Flavobacteriia</taxon>
        <taxon>Flavobacteriales</taxon>
        <taxon>Flavobacteriaceae</taxon>
        <taxon>Flavobacterium</taxon>
    </lineage>
</organism>
<keyword evidence="6 8" id="KW-0067">ATP-binding</keyword>
<dbReference type="STRING" id="490189.SAMN02927903_00255"/>
<dbReference type="SUPFAM" id="SSF52402">
    <property type="entry name" value="Adenine nucleotide alpha hydrolases-like"/>
    <property type="match status" value="1"/>
</dbReference>
<protein>
    <recommendedName>
        <fullName evidence="8">tRNA(Ile)-lysidine synthase</fullName>
        <ecNumber evidence="8">6.3.4.19</ecNumber>
    </recommendedName>
    <alternativeName>
        <fullName evidence="8">tRNA(Ile)-2-lysyl-cytidine synthase</fullName>
    </alternativeName>
    <alternativeName>
        <fullName evidence="8">tRNA(Ile)-lysidine synthetase</fullName>
    </alternativeName>
</protein>
<evidence type="ECO:0000256" key="7">
    <source>
        <dbReference type="ARBA" id="ARBA00048539"/>
    </source>
</evidence>
<evidence type="ECO:0000256" key="2">
    <source>
        <dbReference type="ARBA" id="ARBA00022490"/>
    </source>
</evidence>
<evidence type="ECO:0000256" key="6">
    <source>
        <dbReference type="ARBA" id="ARBA00022840"/>
    </source>
</evidence>
<reference evidence="10 11" key="1">
    <citation type="submission" date="2016-10" db="EMBL/GenBank/DDBJ databases">
        <authorList>
            <person name="de Groot N.N."/>
        </authorList>
    </citation>
    <scope>NUCLEOTIDE SEQUENCE [LARGE SCALE GENOMIC DNA]</scope>
    <source>
        <strain evidence="10 11">CGMCC 1.7031</strain>
    </source>
</reference>
<dbReference type="InterPro" id="IPR011063">
    <property type="entry name" value="TilS/TtcA_N"/>
</dbReference>
<dbReference type="Proteomes" id="UP000199354">
    <property type="component" value="Unassembled WGS sequence"/>
</dbReference>
<dbReference type="GO" id="GO:0006400">
    <property type="term" value="P:tRNA modification"/>
    <property type="evidence" value="ECO:0007669"/>
    <property type="project" value="UniProtKB-UniRule"/>
</dbReference>
<dbReference type="InterPro" id="IPR012094">
    <property type="entry name" value="tRNA_Ile_lys_synt"/>
</dbReference>
<dbReference type="AlphaFoldDB" id="A0A1G5B573"/>
<dbReference type="GO" id="GO:0005737">
    <property type="term" value="C:cytoplasm"/>
    <property type="evidence" value="ECO:0007669"/>
    <property type="project" value="UniProtKB-SubCell"/>
</dbReference>
<dbReference type="Pfam" id="PF01171">
    <property type="entry name" value="ATP_bind_3"/>
    <property type="match status" value="1"/>
</dbReference>
<evidence type="ECO:0000313" key="10">
    <source>
        <dbReference type="EMBL" id="SCX85225.1"/>
    </source>
</evidence>
<dbReference type="OrthoDB" id="9807403at2"/>
<dbReference type="EC" id="6.3.4.19" evidence="8"/>
<evidence type="ECO:0000256" key="8">
    <source>
        <dbReference type="HAMAP-Rule" id="MF_01161"/>
    </source>
</evidence>
<evidence type="ECO:0000256" key="4">
    <source>
        <dbReference type="ARBA" id="ARBA00022694"/>
    </source>
</evidence>
<dbReference type="PANTHER" id="PTHR43033:SF1">
    <property type="entry name" value="TRNA(ILE)-LYSIDINE SYNTHASE-RELATED"/>
    <property type="match status" value="1"/>
</dbReference>
<dbReference type="InterPro" id="IPR012796">
    <property type="entry name" value="Lysidine-tRNA-synth_C"/>
</dbReference>
<evidence type="ECO:0000259" key="9">
    <source>
        <dbReference type="SMART" id="SM00977"/>
    </source>
</evidence>
<accession>A0A1G5B573</accession>
<name>A0A1G5B573_9FLAO</name>
<comment type="catalytic activity">
    <reaction evidence="7 8">
        <text>cytidine(34) in tRNA(Ile2) + L-lysine + ATP = lysidine(34) in tRNA(Ile2) + AMP + diphosphate + H(+)</text>
        <dbReference type="Rhea" id="RHEA:43744"/>
        <dbReference type="Rhea" id="RHEA-COMP:10625"/>
        <dbReference type="Rhea" id="RHEA-COMP:10670"/>
        <dbReference type="ChEBI" id="CHEBI:15378"/>
        <dbReference type="ChEBI" id="CHEBI:30616"/>
        <dbReference type="ChEBI" id="CHEBI:32551"/>
        <dbReference type="ChEBI" id="CHEBI:33019"/>
        <dbReference type="ChEBI" id="CHEBI:82748"/>
        <dbReference type="ChEBI" id="CHEBI:83665"/>
        <dbReference type="ChEBI" id="CHEBI:456215"/>
        <dbReference type="EC" id="6.3.4.19"/>
    </reaction>
</comment>
<dbReference type="GO" id="GO:0032267">
    <property type="term" value="F:tRNA(Ile)-lysidine synthase activity"/>
    <property type="evidence" value="ECO:0007669"/>
    <property type="project" value="UniProtKB-EC"/>
</dbReference>
<dbReference type="SUPFAM" id="SSF56037">
    <property type="entry name" value="PheT/TilS domain"/>
    <property type="match status" value="1"/>
</dbReference>
<evidence type="ECO:0000256" key="5">
    <source>
        <dbReference type="ARBA" id="ARBA00022741"/>
    </source>
</evidence>
<proteinExistence type="inferred from homology"/>